<dbReference type="GO" id="GO:0070402">
    <property type="term" value="F:NADPH binding"/>
    <property type="evidence" value="ECO:0007669"/>
    <property type="project" value="TreeGrafter"/>
</dbReference>
<reference evidence="5" key="1">
    <citation type="submission" date="2020-01" db="EMBL/GenBank/DDBJ databases">
        <title>'Steroidobacter agaridevorans' sp. nov., agar-degrading bacteria isolated from rhizosphere soils.</title>
        <authorList>
            <person name="Ikenaga M."/>
            <person name="Kataoka M."/>
            <person name="Murouchi A."/>
            <person name="Katsuragi S."/>
            <person name="Sakai M."/>
        </authorList>
    </citation>
    <scope>NUCLEOTIDE SEQUENCE [LARGE SCALE GENOMIC DNA]</scope>
    <source>
        <strain evidence="5">YU21-B</strain>
    </source>
</reference>
<dbReference type="NCBIfam" id="TIGR02824">
    <property type="entry name" value="quinone_pig3"/>
    <property type="match status" value="1"/>
</dbReference>
<evidence type="ECO:0000256" key="1">
    <source>
        <dbReference type="ARBA" id="ARBA00022857"/>
    </source>
</evidence>
<keyword evidence="5" id="KW-1185">Reference proteome</keyword>
<organism evidence="4 5">
    <name type="scientific">Steroidobacter agaridevorans</name>
    <dbReference type="NCBI Taxonomy" id="2695856"/>
    <lineage>
        <taxon>Bacteria</taxon>
        <taxon>Pseudomonadati</taxon>
        <taxon>Pseudomonadota</taxon>
        <taxon>Gammaproteobacteria</taxon>
        <taxon>Steroidobacterales</taxon>
        <taxon>Steroidobacteraceae</taxon>
        <taxon>Steroidobacter</taxon>
    </lineage>
</organism>
<comment type="caution">
    <text evidence="4">The sequence shown here is derived from an EMBL/GenBank/DDBJ whole genome shotgun (WGS) entry which is preliminary data.</text>
</comment>
<keyword evidence="2" id="KW-0560">Oxidoreductase</keyword>
<dbReference type="Gene3D" id="3.90.180.10">
    <property type="entry name" value="Medium-chain alcohol dehydrogenases, catalytic domain"/>
    <property type="match status" value="1"/>
</dbReference>
<dbReference type="Pfam" id="PF13602">
    <property type="entry name" value="ADH_zinc_N_2"/>
    <property type="match status" value="1"/>
</dbReference>
<dbReference type="InterPro" id="IPR013154">
    <property type="entry name" value="ADH-like_N"/>
</dbReference>
<dbReference type="SMART" id="SM00829">
    <property type="entry name" value="PKS_ER"/>
    <property type="match status" value="1"/>
</dbReference>
<dbReference type="RefSeq" id="WP_161816185.1">
    <property type="nucleotide sequence ID" value="NZ_BLJN01000009.1"/>
</dbReference>
<dbReference type="PANTHER" id="PTHR48106">
    <property type="entry name" value="QUINONE OXIDOREDUCTASE PIG3-RELATED"/>
    <property type="match status" value="1"/>
</dbReference>
<protein>
    <submittedName>
        <fullName evidence="4">Oxidoreductase</fullName>
    </submittedName>
</protein>
<proteinExistence type="predicted"/>
<evidence type="ECO:0000313" key="4">
    <source>
        <dbReference type="EMBL" id="GFE84598.1"/>
    </source>
</evidence>
<dbReference type="CDD" id="cd05276">
    <property type="entry name" value="p53_inducible_oxidoreductase"/>
    <property type="match status" value="1"/>
</dbReference>
<dbReference type="InterPro" id="IPR036291">
    <property type="entry name" value="NAD(P)-bd_dom_sf"/>
</dbReference>
<evidence type="ECO:0000256" key="2">
    <source>
        <dbReference type="ARBA" id="ARBA00023002"/>
    </source>
</evidence>
<gene>
    <name evidence="4" type="ORF">GCM10011487_65980</name>
</gene>
<dbReference type="InterPro" id="IPR020843">
    <property type="entry name" value="ER"/>
</dbReference>
<evidence type="ECO:0000259" key="3">
    <source>
        <dbReference type="SMART" id="SM00829"/>
    </source>
</evidence>
<dbReference type="Gene3D" id="3.40.50.720">
    <property type="entry name" value="NAD(P)-binding Rossmann-like Domain"/>
    <property type="match status" value="1"/>
</dbReference>
<dbReference type="Pfam" id="PF08240">
    <property type="entry name" value="ADH_N"/>
    <property type="match status" value="1"/>
</dbReference>
<accession>A0A829YPN7</accession>
<dbReference type="GO" id="GO:0016651">
    <property type="term" value="F:oxidoreductase activity, acting on NAD(P)H"/>
    <property type="evidence" value="ECO:0007669"/>
    <property type="project" value="TreeGrafter"/>
</dbReference>
<dbReference type="PANTHER" id="PTHR48106:SF8">
    <property type="entry name" value="OS02G0805600 PROTEIN"/>
    <property type="match status" value="1"/>
</dbReference>
<dbReference type="Proteomes" id="UP000445000">
    <property type="component" value="Unassembled WGS sequence"/>
</dbReference>
<keyword evidence="1" id="KW-0521">NADP</keyword>
<dbReference type="InterPro" id="IPR014189">
    <property type="entry name" value="Quinone_OxRdtase_PIG3"/>
</dbReference>
<dbReference type="SUPFAM" id="SSF51735">
    <property type="entry name" value="NAD(P)-binding Rossmann-fold domains"/>
    <property type="match status" value="1"/>
</dbReference>
<dbReference type="AlphaFoldDB" id="A0A829YPN7"/>
<dbReference type="EMBL" id="BLJN01000009">
    <property type="protein sequence ID" value="GFE84598.1"/>
    <property type="molecule type" value="Genomic_DNA"/>
</dbReference>
<evidence type="ECO:0000313" key="5">
    <source>
        <dbReference type="Proteomes" id="UP000445000"/>
    </source>
</evidence>
<dbReference type="SUPFAM" id="SSF50129">
    <property type="entry name" value="GroES-like"/>
    <property type="match status" value="1"/>
</dbReference>
<name>A0A829YPN7_9GAMM</name>
<sequence length="330" mass="34827">MKIVDVPQPGGPDALVVAQRPTPTPQATEVLIKIAAAGINRADVLQRKGGYPPPPGAPSYPGLECAGVVSAVGSAVRDFKVGDKVCALLQGGGYAEYCAVDEAQVLPIPGALGMVEAASLPEAYFTVWSNVFEFGRLQPGESLLVHGGSSGIGVSAIQLAKALGHTVFTTAGSDDKCRFCEQLGAKRAINYKTEDFVAVIAEETGKRGVNVLLDMVGGSYLSKNIATLAVEGRLVIIATQGGIKGEADLLRVLQRRLVITGSALRPRDVTFKRLIKARLLETVWPLLARGEIKPIVDRVFPLERANEAHAYMESSAHRGKIVLAVEPAAA</sequence>
<feature type="domain" description="Enoyl reductase (ER)" evidence="3">
    <location>
        <begin position="10"/>
        <end position="323"/>
    </location>
</feature>
<dbReference type="InterPro" id="IPR011032">
    <property type="entry name" value="GroES-like_sf"/>
</dbReference>